<dbReference type="EMBL" id="CP002394">
    <property type="protein sequence ID" value="ADU29105.1"/>
    <property type="molecule type" value="Genomic_DNA"/>
</dbReference>
<gene>
    <name evidence="1" type="ordered locus">Bcell_0825</name>
</gene>
<dbReference type="AlphaFoldDB" id="E6U0Q7"/>
<evidence type="ECO:0000313" key="1">
    <source>
        <dbReference type="EMBL" id="ADU29105.1"/>
    </source>
</evidence>
<sequence>MQSMLLKKVLYYSTSFSFVCLILIGCNTTGTDNAVDDLSNQGKAVDSENMNEDDQEGYVPSETDIIFKENTLTNVELLDQFVEVAGEKGNDNESKIRIVKYVSQGVMIYDLQSRYDDTVGHRWIEVLPDMSYYQSYEGETQDVFNNAPQQCNYMEKHTTSEHPDDEYYKLFECRTHWEYRILPVVGEGEE</sequence>
<evidence type="ECO:0008006" key="3">
    <source>
        <dbReference type="Google" id="ProtNLM"/>
    </source>
</evidence>
<dbReference type="PROSITE" id="PS51257">
    <property type="entry name" value="PROKAR_LIPOPROTEIN"/>
    <property type="match status" value="1"/>
</dbReference>
<evidence type="ECO:0000313" key="2">
    <source>
        <dbReference type="Proteomes" id="UP000001401"/>
    </source>
</evidence>
<dbReference type="RefSeq" id="WP_013487446.1">
    <property type="nucleotide sequence ID" value="NC_014829.1"/>
</dbReference>
<name>E6U0Q7_EVAC2</name>
<dbReference type="KEGG" id="bco:Bcell_0825"/>
<organism evidence="1 2">
    <name type="scientific">Evansella cellulosilytica (strain ATCC 21833 / DSM 2522 / FERM P-1141 / JCM 9156 / N-4)</name>
    <name type="common">Bacillus cellulosilyticus</name>
    <dbReference type="NCBI Taxonomy" id="649639"/>
    <lineage>
        <taxon>Bacteria</taxon>
        <taxon>Bacillati</taxon>
        <taxon>Bacillota</taxon>
        <taxon>Bacilli</taxon>
        <taxon>Bacillales</taxon>
        <taxon>Bacillaceae</taxon>
        <taxon>Evansella</taxon>
    </lineage>
</organism>
<protein>
    <recommendedName>
        <fullName evidence="3">DUF4362 domain-containing protein</fullName>
    </recommendedName>
</protein>
<dbReference type="STRING" id="649639.Bcell_0825"/>
<dbReference type="eggNOG" id="ENOG5032UUR">
    <property type="taxonomic scope" value="Bacteria"/>
</dbReference>
<accession>E6U0Q7</accession>
<dbReference type="Proteomes" id="UP000001401">
    <property type="component" value="Chromosome"/>
</dbReference>
<keyword evidence="2" id="KW-1185">Reference proteome</keyword>
<reference evidence="1" key="1">
    <citation type="submission" date="2010-12" db="EMBL/GenBank/DDBJ databases">
        <title>Complete sequence of Bacillus cellulosilyticus DSM 2522.</title>
        <authorList>
            <consortium name="US DOE Joint Genome Institute"/>
            <person name="Lucas S."/>
            <person name="Copeland A."/>
            <person name="Lapidus A."/>
            <person name="Cheng J.-F."/>
            <person name="Bruce D."/>
            <person name="Goodwin L."/>
            <person name="Pitluck S."/>
            <person name="Chertkov O."/>
            <person name="Detter J.C."/>
            <person name="Han C."/>
            <person name="Tapia R."/>
            <person name="Land M."/>
            <person name="Hauser L."/>
            <person name="Jeffries C."/>
            <person name="Kyrpides N."/>
            <person name="Ivanova N."/>
            <person name="Mikhailova N."/>
            <person name="Brumm P."/>
            <person name="Mead D."/>
            <person name="Woyke T."/>
        </authorList>
    </citation>
    <scope>NUCLEOTIDE SEQUENCE [LARGE SCALE GENOMIC DNA]</scope>
    <source>
        <strain evidence="1">DSM 2522</strain>
    </source>
</reference>
<dbReference type="HOGENOM" id="CLU_1425403_0_0_9"/>
<proteinExistence type="predicted"/>
<dbReference type="OrthoDB" id="2427015at2"/>